<dbReference type="GO" id="GO:0005634">
    <property type="term" value="C:nucleus"/>
    <property type="evidence" value="ECO:0007669"/>
    <property type="project" value="TreeGrafter"/>
</dbReference>
<feature type="compositionally biased region" description="Polar residues" evidence="2">
    <location>
        <begin position="821"/>
        <end position="833"/>
    </location>
</feature>
<feature type="region of interest" description="Disordered" evidence="2">
    <location>
        <begin position="785"/>
        <end position="833"/>
    </location>
</feature>
<feature type="compositionally biased region" description="Polar residues" evidence="2">
    <location>
        <begin position="789"/>
        <end position="802"/>
    </location>
</feature>
<evidence type="ECO:0000259" key="3">
    <source>
        <dbReference type="Pfam" id="PF07500"/>
    </source>
</evidence>
<feature type="coiled-coil region" evidence="1">
    <location>
        <begin position="452"/>
        <end position="484"/>
    </location>
</feature>
<reference evidence="6" key="1">
    <citation type="submission" date="2016-11" db="UniProtKB">
        <authorList>
            <consortium name="WormBaseParasite"/>
        </authorList>
    </citation>
    <scope>IDENTIFICATION</scope>
</reference>
<dbReference type="Pfam" id="PF07744">
    <property type="entry name" value="SPOC"/>
    <property type="match status" value="1"/>
</dbReference>
<dbReference type="WBParaSite" id="Hba_21351">
    <property type="protein sequence ID" value="Hba_21351"/>
    <property type="gene ID" value="Hba_21351"/>
</dbReference>
<dbReference type="InterPro" id="IPR003618">
    <property type="entry name" value="TFIIS_cen_dom"/>
</dbReference>
<keyword evidence="5" id="KW-1185">Reference proteome</keyword>
<accession>A0A1I7XUZ8</accession>
<evidence type="ECO:0000256" key="2">
    <source>
        <dbReference type="SAM" id="MobiDB-lite"/>
    </source>
</evidence>
<feature type="region of interest" description="Disordered" evidence="2">
    <location>
        <begin position="556"/>
        <end position="590"/>
    </location>
</feature>
<dbReference type="PANTHER" id="PTHR11477:SF51">
    <property type="entry name" value="PROTEIN PARTNER OF SNF, ISOFORM B"/>
    <property type="match status" value="1"/>
</dbReference>
<evidence type="ECO:0000256" key="1">
    <source>
        <dbReference type="SAM" id="Coils"/>
    </source>
</evidence>
<sequence>MSLSKDADDSLLECNRRNFENKPMDEFTDGLIKLKENILPEKNEENITSNLKIDECDHDPEPSTNIDGWSPAEILSYFKLRTAQLEILKLSQSQINFSVIGSEKEHGVIHEDTRNLANLLSPSRSPSASELQSQRCCAECGRWMANCTSDWLEDLGPDSVWCSMTCIEGRVEKARMVINDSTATISLMRADGHVLPSGPVLSHLASFLRQCPDFVPILPTKQPETKVSVSGTESSRASKVLSKDSDQIRLNVRRALSDALLTRFWSFRVKRAGSVFRMKDCKEVSERLEMELFRVCKQNASLPRYKMWCKHFLTQVKEIRNKGFFYRILSGQLSVQKAASLEPELLGSAEYAVPPSEGSKNISNDTVPSDSPSTIRASVETTEEDQVGTTNSECTGEKSGTKVYKRIVTTAKPSTSAAATGSTLDAILGDGKSDTTAQHLSHFYDANCSICLAKQKTMAEQERREREEKERARVQEKKRRESRKIFGVEREGDANIPERFGHCNDFSVRDSMGIEQMNTVKDSPKSTCAAYDSDGDYGGVGDSPVFTDSWKSTVHREEDWRNERPERSESWRDGMGRPGSSQTALSKFDPNPWDSCGGKKHIRSLTVWHGQVSMGQMTIVSSLSVLSNPVAFQLSTDLPTSLKIKGRIQPIIVFDYLSSLRKAGMKDLPLVDMEGERRFLSLFDDMLSKDRYLVFDVPDDSNIKDGYLLPLPARQEAPGFTTICCMNYFFFLMNIFIVAVLLPFDGPGIGLRHPDMVVCVMVRHRSKEWSRQIVSPAHISDVQKEDISVSPSRANSQNSQNKDSPRTDIASRGSDEVPWSGVSSNTNIPNDYKSMKSNGKYNLKRFRFFEMLRKDKDSATSSDLISSVVPNQDEIETLPDLLLFIQLTSNPKEIKEVVARFMRNPTLTEKDRDVIRKKVMEKIQSEKRRKAENKKLAITTLLKDPIE</sequence>
<keyword evidence="1" id="KW-0175">Coiled coil</keyword>
<dbReference type="Gene3D" id="1.10.472.30">
    <property type="entry name" value="Transcription elongation factor S-II, central domain"/>
    <property type="match status" value="1"/>
</dbReference>
<feature type="compositionally biased region" description="Basic and acidic residues" evidence="2">
    <location>
        <begin position="556"/>
        <end position="575"/>
    </location>
</feature>
<dbReference type="InterPro" id="IPR036575">
    <property type="entry name" value="TFIIS_cen_dom_sf"/>
</dbReference>
<dbReference type="Pfam" id="PF07500">
    <property type="entry name" value="TFIIS_M"/>
    <property type="match status" value="1"/>
</dbReference>
<name>A0A1I7XUZ8_HETBA</name>
<feature type="domain" description="Spen paralogue and orthologue SPOC C-terminal" evidence="4">
    <location>
        <begin position="605"/>
        <end position="718"/>
    </location>
</feature>
<dbReference type="SUPFAM" id="SSF46942">
    <property type="entry name" value="Elongation factor TFIIS domain 2"/>
    <property type="match status" value="1"/>
</dbReference>
<dbReference type="CDD" id="cd21538">
    <property type="entry name" value="SPOC_TFIIS"/>
    <property type="match status" value="1"/>
</dbReference>
<dbReference type="InterPro" id="IPR012921">
    <property type="entry name" value="SPOC_C"/>
</dbReference>
<dbReference type="Proteomes" id="UP000095283">
    <property type="component" value="Unplaced"/>
</dbReference>
<dbReference type="AlphaFoldDB" id="A0A1I7XUZ8"/>
<feature type="domain" description="TFIIS central" evidence="3">
    <location>
        <begin position="245"/>
        <end position="350"/>
    </location>
</feature>
<dbReference type="PANTHER" id="PTHR11477">
    <property type="entry name" value="TRANSCRIPTION FACTOR S-II ZINC FINGER DOMAIN-CONTAINING PROTEIN"/>
    <property type="match status" value="1"/>
</dbReference>
<feature type="compositionally biased region" description="Polar residues" evidence="2">
    <location>
        <begin position="358"/>
        <end position="380"/>
    </location>
</feature>
<feature type="region of interest" description="Disordered" evidence="2">
    <location>
        <begin position="355"/>
        <end position="396"/>
    </location>
</feature>
<protein>
    <submittedName>
        <fullName evidence="6">TFIIS central domain-containing protein</fullName>
    </submittedName>
</protein>
<evidence type="ECO:0000313" key="6">
    <source>
        <dbReference type="WBParaSite" id="Hba_21351"/>
    </source>
</evidence>
<organism evidence="5 6">
    <name type="scientific">Heterorhabditis bacteriophora</name>
    <name type="common">Entomopathogenic nematode worm</name>
    <dbReference type="NCBI Taxonomy" id="37862"/>
    <lineage>
        <taxon>Eukaryota</taxon>
        <taxon>Metazoa</taxon>
        <taxon>Ecdysozoa</taxon>
        <taxon>Nematoda</taxon>
        <taxon>Chromadorea</taxon>
        <taxon>Rhabditida</taxon>
        <taxon>Rhabditina</taxon>
        <taxon>Rhabditomorpha</taxon>
        <taxon>Strongyloidea</taxon>
        <taxon>Heterorhabditidae</taxon>
        <taxon>Heterorhabditis</taxon>
    </lineage>
</organism>
<dbReference type="GO" id="GO:0006351">
    <property type="term" value="P:DNA-templated transcription"/>
    <property type="evidence" value="ECO:0007669"/>
    <property type="project" value="InterPro"/>
</dbReference>
<evidence type="ECO:0000313" key="5">
    <source>
        <dbReference type="Proteomes" id="UP000095283"/>
    </source>
</evidence>
<evidence type="ECO:0000259" key="4">
    <source>
        <dbReference type="Pfam" id="PF07744"/>
    </source>
</evidence>
<proteinExistence type="predicted"/>